<dbReference type="AlphaFoldDB" id="A0A9W6UEH0"/>
<organism evidence="2 3">
    <name type="scientific">Phytophthora lilii</name>
    <dbReference type="NCBI Taxonomy" id="2077276"/>
    <lineage>
        <taxon>Eukaryota</taxon>
        <taxon>Sar</taxon>
        <taxon>Stramenopiles</taxon>
        <taxon>Oomycota</taxon>
        <taxon>Peronosporomycetes</taxon>
        <taxon>Peronosporales</taxon>
        <taxon>Peronosporaceae</taxon>
        <taxon>Phytophthora</taxon>
    </lineage>
</organism>
<sequence length="194" mass="22278">MARWITFADGRVVHQQGVVGEELSHQAIATCTDAGTFEAKTRWPNHDVRSRVISIFASQMVSTEFLTRVEQLPLVWSSEPGSFARLGFTSRYPALVRDSVELNGERFPEEQRRRLLRLADELEHDAEIPLPSALNVYWGPTTGKWEKLLTGRVYRWHKAPWFLAGMYMFHLILLLTGYYRTGVDPFHASYVVVP</sequence>
<reference evidence="2" key="1">
    <citation type="submission" date="2023-04" db="EMBL/GenBank/DDBJ databases">
        <title>Phytophthora lilii NBRC 32176.</title>
        <authorList>
            <person name="Ichikawa N."/>
            <person name="Sato H."/>
            <person name="Tonouchi N."/>
        </authorList>
    </citation>
    <scope>NUCLEOTIDE SEQUENCE</scope>
    <source>
        <strain evidence="2">NBRC 32176</strain>
    </source>
</reference>
<keyword evidence="3" id="KW-1185">Reference proteome</keyword>
<dbReference type="Proteomes" id="UP001165083">
    <property type="component" value="Unassembled WGS sequence"/>
</dbReference>
<evidence type="ECO:0000313" key="3">
    <source>
        <dbReference type="Proteomes" id="UP001165083"/>
    </source>
</evidence>
<dbReference type="OrthoDB" id="10501734at2759"/>
<keyword evidence="1" id="KW-1133">Transmembrane helix</keyword>
<dbReference type="EMBL" id="BSXW01000866">
    <property type="protein sequence ID" value="GMF30830.1"/>
    <property type="molecule type" value="Genomic_DNA"/>
</dbReference>
<gene>
    <name evidence="2" type="ORF">Plil01_001318000</name>
</gene>
<feature type="transmembrane region" description="Helical" evidence="1">
    <location>
        <begin position="161"/>
        <end position="179"/>
    </location>
</feature>
<keyword evidence="1" id="KW-0472">Membrane</keyword>
<protein>
    <submittedName>
        <fullName evidence="2">Unnamed protein product</fullName>
    </submittedName>
</protein>
<evidence type="ECO:0000256" key="1">
    <source>
        <dbReference type="SAM" id="Phobius"/>
    </source>
</evidence>
<accession>A0A9W6UEH0</accession>
<proteinExistence type="predicted"/>
<name>A0A9W6UEH0_9STRA</name>
<comment type="caution">
    <text evidence="2">The sequence shown here is derived from an EMBL/GenBank/DDBJ whole genome shotgun (WGS) entry which is preliminary data.</text>
</comment>
<evidence type="ECO:0000313" key="2">
    <source>
        <dbReference type="EMBL" id="GMF30830.1"/>
    </source>
</evidence>
<keyword evidence="1" id="KW-0812">Transmembrane</keyword>